<feature type="transmembrane region" description="Helical" evidence="8">
    <location>
        <begin position="59"/>
        <end position="79"/>
    </location>
</feature>
<dbReference type="Proteomes" id="UP001432222">
    <property type="component" value="Chromosome"/>
</dbReference>
<evidence type="ECO:0000313" key="9">
    <source>
        <dbReference type="EMBL" id="WUQ86711.1"/>
    </source>
</evidence>
<comment type="similarity">
    <text evidence="7">Belongs to the drug/metabolite transporter (DMT) superfamily. Small multidrug resistance (SMR) (TC 2.A.7.1) family.</text>
</comment>
<name>A0ABZ1U6B9_9ACTN</name>
<dbReference type="PANTHER" id="PTHR30561">
    <property type="entry name" value="SMR FAMILY PROTON-DEPENDENT DRUG EFFLUX TRANSPORTER SUGE"/>
    <property type="match status" value="1"/>
</dbReference>
<evidence type="ECO:0000256" key="3">
    <source>
        <dbReference type="ARBA" id="ARBA00022475"/>
    </source>
</evidence>
<keyword evidence="4 7" id="KW-0812">Transmembrane</keyword>
<sequence>MPWLWLLLAGVVEVAWAQSIEPTRGFTRLPQSALCLALMLGAVYLLSRALQDLPVGTGYAVFTGIGTVGTVLTALAVHHEVPSPTTFAGLALITAGLVTVHLGSAG</sequence>
<dbReference type="InterPro" id="IPR037185">
    <property type="entry name" value="EmrE-like"/>
</dbReference>
<dbReference type="RefSeq" id="WP_328957304.1">
    <property type="nucleotide sequence ID" value="NZ_CP108110.1"/>
</dbReference>
<keyword evidence="6 8" id="KW-0472">Membrane</keyword>
<organism evidence="9 10">
    <name type="scientific">Kitasatospora purpeofusca</name>
    <dbReference type="NCBI Taxonomy" id="67352"/>
    <lineage>
        <taxon>Bacteria</taxon>
        <taxon>Bacillati</taxon>
        <taxon>Actinomycetota</taxon>
        <taxon>Actinomycetes</taxon>
        <taxon>Kitasatosporales</taxon>
        <taxon>Streptomycetaceae</taxon>
        <taxon>Kitasatospora</taxon>
    </lineage>
</organism>
<dbReference type="SUPFAM" id="SSF103481">
    <property type="entry name" value="Multidrug resistance efflux transporter EmrE"/>
    <property type="match status" value="1"/>
</dbReference>
<dbReference type="EMBL" id="CP108110">
    <property type="protein sequence ID" value="WUQ86711.1"/>
    <property type="molecule type" value="Genomic_DNA"/>
</dbReference>
<feature type="transmembrane region" description="Helical" evidence="8">
    <location>
        <begin position="85"/>
        <end position="103"/>
    </location>
</feature>
<evidence type="ECO:0000256" key="1">
    <source>
        <dbReference type="ARBA" id="ARBA00004651"/>
    </source>
</evidence>
<proteinExistence type="inferred from homology"/>
<dbReference type="Gene3D" id="1.10.3730.20">
    <property type="match status" value="1"/>
</dbReference>
<feature type="transmembrane region" description="Helical" evidence="8">
    <location>
        <begin position="27"/>
        <end position="47"/>
    </location>
</feature>
<keyword evidence="10" id="KW-1185">Reference proteome</keyword>
<dbReference type="Pfam" id="PF00893">
    <property type="entry name" value="Multi_Drug_Res"/>
    <property type="match status" value="1"/>
</dbReference>
<evidence type="ECO:0000313" key="10">
    <source>
        <dbReference type="Proteomes" id="UP001432222"/>
    </source>
</evidence>
<evidence type="ECO:0000256" key="5">
    <source>
        <dbReference type="ARBA" id="ARBA00022989"/>
    </source>
</evidence>
<dbReference type="InterPro" id="IPR000390">
    <property type="entry name" value="Small_drug/metabolite_transptr"/>
</dbReference>
<protein>
    <submittedName>
        <fullName evidence="9">Multidrug efflux SMR transporter</fullName>
    </submittedName>
</protein>
<dbReference type="PANTHER" id="PTHR30561:SF0">
    <property type="entry name" value="GUANIDINIUM EXPORTER"/>
    <property type="match status" value="1"/>
</dbReference>
<accession>A0ABZ1U6B9</accession>
<reference evidence="9" key="1">
    <citation type="submission" date="2022-10" db="EMBL/GenBank/DDBJ databases">
        <title>The complete genomes of actinobacterial strains from the NBC collection.</title>
        <authorList>
            <person name="Joergensen T.S."/>
            <person name="Alvarez Arevalo M."/>
            <person name="Sterndorff E.B."/>
            <person name="Faurdal D."/>
            <person name="Vuksanovic O."/>
            <person name="Mourched A.-S."/>
            <person name="Charusanti P."/>
            <person name="Shaw S."/>
            <person name="Blin K."/>
            <person name="Weber T."/>
        </authorList>
    </citation>
    <scope>NUCLEOTIDE SEQUENCE</scope>
    <source>
        <strain evidence="9">NBC_00222</strain>
    </source>
</reference>
<keyword evidence="2" id="KW-0813">Transport</keyword>
<evidence type="ECO:0000256" key="7">
    <source>
        <dbReference type="RuleBase" id="RU003942"/>
    </source>
</evidence>
<comment type="subcellular location">
    <subcellularLocation>
        <location evidence="1 7">Cell membrane</location>
        <topology evidence="1 7">Multi-pass membrane protein</topology>
    </subcellularLocation>
</comment>
<gene>
    <name evidence="9" type="ORF">OHA16_29370</name>
</gene>
<evidence type="ECO:0000256" key="8">
    <source>
        <dbReference type="SAM" id="Phobius"/>
    </source>
</evidence>
<keyword evidence="5 8" id="KW-1133">Transmembrane helix</keyword>
<evidence type="ECO:0000256" key="2">
    <source>
        <dbReference type="ARBA" id="ARBA00022448"/>
    </source>
</evidence>
<dbReference type="InterPro" id="IPR045324">
    <property type="entry name" value="Small_multidrug_res"/>
</dbReference>
<evidence type="ECO:0000256" key="4">
    <source>
        <dbReference type="ARBA" id="ARBA00022692"/>
    </source>
</evidence>
<evidence type="ECO:0000256" key="6">
    <source>
        <dbReference type="ARBA" id="ARBA00023136"/>
    </source>
</evidence>
<keyword evidence="3" id="KW-1003">Cell membrane</keyword>